<keyword evidence="1" id="KW-0238">DNA-binding</keyword>
<dbReference type="Pfam" id="PF13411">
    <property type="entry name" value="MerR_1"/>
    <property type="match status" value="1"/>
</dbReference>
<evidence type="ECO:0000313" key="4">
    <source>
        <dbReference type="Proteomes" id="UP000051658"/>
    </source>
</evidence>
<accession>A0A0R2I620</accession>
<dbReference type="AlphaFoldDB" id="A0A0R2I620"/>
<dbReference type="PROSITE" id="PS50937">
    <property type="entry name" value="HTH_MERR_2"/>
    <property type="match status" value="1"/>
</dbReference>
<dbReference type="InterPro" id="IPR009061">
    <property type="entry name" value="DNA-bd_dom_put_sf"/>
</dbReference>
<evidence type="ECO:0000256" key="1">
    <source>
        <dbReference type="ARBA" id="ARBA00023125"/>
    </source>
</evidence>
<dbReference type="GO" id="GO:0003677">
    <property type="term" value="F:DNA binding"/>
    <property type="evidence" value="ECO:0007669"/>
    <property type="project" value="UniProtKB-KW"/>
</dbReference>
<dbReference type="Proteomes" id="UP000051658">
    <property type="component" value="Unassembled WGS sequence"/>
</dbReference>
<dbReference type="Gene3D" id="1.10.1660.10">
    <property type="match status" value="1"/>
</dbReference>
<keyword evidence="4" id="KW-1185">Reference proteome</keyword>
<protein>
    <recommendedName>
        <fullName evidence="2">HTH merR-type domain-containing protein</fullName>
    </recommendedName>
</protein>
<dbReference type="GO" id="GO:0003700">
    <property type="term" value="F:DNA-binding transcription factor activity"/>
    <property type="evidence" value="ECO:0007669"/>
    <property type="project" value="InterPro"/>
</dbReference>
<dbReference type="PANTHER" id="PTHR30204:SF97">
    <property type="entry name" value="MERR FAMILY REGULATORY PROTEIN"/>
    <property type="match status" value="1"/>
</dbReference>
<dbReference type="RefSeq" id="WP_081890672.1">
    <property type="nucleotide sequence ID" value="NZ_JQBS01000001.1"/>
</dbReference>
<organism evidence="3 4">
    <name type="scientific">Carnobacterium divergens DSM 20623</name>
    <dbReference type="NCBI Taxonomy" id="1449336"/>
    <lineage>
        <taxon>Bacteria</taxon>
        <taxon>Bacillati</taxon>
        <taxon>Bacillota</taxon>
        <taxon>Bacilli</taxon>
        <taxon>Lactobacillales</taxon>
        <taxon>Carnobacteriaceae</taxon>
        <taxon>Carnobacterium</taxon>
    </lineage>
</organism>
<dbReference type="SUPFAM" id="SSF46955">
    <property type="entry name" value="Putative DNA-binding domain"/>
    <property type="match status" value="1"/>
</dbReference>
<dbReference type="eggNOG" id="COG0789">
    <property type="taxonomic scope" value="Bacteria"/>
</dbReference>
<dbReference type="PATRIC" id="fig|1449336.4.peg.1208"/>
<dbReference type="EMBL" id="JQBS01000001">
    <property type="protein sequence ID" value="KRN57925.1"/>
    <property type="molecule type" value="Genomic_DNA"/>
</dbReference>
<gene>
    <name evidence="3" type="ORF">IV74_GL001182</name>
</gene>
<name>A0A0R2I620_CARDV</name>
<dbReference type="PANTHER" id="PTHR30204">
    <property type="entry name" value="REDOX-CYCLING DRUG-SENSING TRANSCRIPTIONAL ACTIVATOR SOXR"/>
    <property type="match status" value="1"/>
</dbReference>
<sequence>MQRIKAFSDKLAIPASSIRYYEKKGLLETKRTENKYRVYDGEDEQRLKLILVMKYSGFSIKEIKELLSFSNTPDEEDCIKRTNDLLLTKREELLVKIANYQKIIDLLDLMRPLAIAEVTEETTKTLNDLVNLIFDNNLEEE</sequence>
<evidence type="ECO:0000259" key="2">
    <source>
        <dbReference type="PROSITE" id="PS50937"/>
    </source>
</evidence>
<dbReference type="InterPro" id="IPR000551">
    <property type="entry name" value="MerR-type_HTH_dom"/>
</dbReference>
<reference evidence="3 4" key="1">
    <citation type="journal article" date="2015" name="Genome Announc.">
        <title>Expanding the biotechnology potential of lactobacilli through comparative genomics of 213 strains and associated genera.</title>
        <authorList>
            <person name="Sun Z."/>
            <person name="Harris H.M."/>
            <person name="McCann A."/>
            <person name="Guo C."/>
            <person name="Argimon S."/>
            <person name="Zhang W."/>
            <person name="Yang X."/>
            <person name="Jeffery I.B."/>
            <person name="Cooney J.C."/>
            <person name="Kagawa T.F."/>
            <person name="Liu W."/>
            <person name="Song Y."/>
            <person name="Salvetti E."/>
            <person name="Wrobel A."/>
            <person name="Rasinkangas P."/>
            <person name="Parkhill J."/>
            <person name="Rea M.C."/>
            <person name="O'Sullivan O."/>
            <person name="Ritari J."/>
            <person name="Douillard F.P."/>
            <person name="Paul Ross R."/>
            <person name="Yang R."/>
            <person name="Briner A.E."/>
            <person name="Felis G.E."/>
            <person name="de Vos W.M."/>
            <person name="Barrangou R."/>
            <person name="Klaenhammer T.R."/>
            <person name="Caufield P.W."/>
            <person name="Cui Y."/>
            <person name="Zhang H."/>
            <person name="O'Toole P.W."/>
        </authorList>
    </citation>
    <scope>NUCLEOTIDE SEQUENCE [LARGE SCALE GENOMIC DNA]</scope>
    <source>
        <strain evidence="3 4">DSM 20623</strain>
    </source>
</reference>
<dbReference type="InterPro" id="IPR047057">
    <property type="entry name" value="MerR_fam"/>
</dbReference>
<comment type="caution">
    <text evidence="3">The sequence shown here is derived from an EMBL/GenBank/DDBJ whole genome shotgun (WGS) entry which is preliminary data.</text>
</comment>
<proteinExistence type="predicted"/>
<evidence type="ECO:0000313" key="3">
    <source>
        <dbReference type="EMBL" id="KRN57925.1"/>
    </source>
</evidence>
<dbReference type="SMART" id="SM00422">
    <property type="entry name" value="HTH_MERR"/>
    <property type="match status" value="1"/>
</dbReference>
<dbReference type="GeneID" id="89589684"/>
<feature type="domain" description="HTH merR-type" evidence="2">
    <location>
        <begin position="1"/>
        <end position="69"/>
    </location>
</feature>
<dbReference type="CDD" id="cd00592">
    <property type="entry name" value="HTH_MerR-like"/>
    <property type="match status" value="1"/>
</dbReference>